<keyword evidence="5" id="KW-0274">FAD</keyword>
<evidence type="ECO:0000256" key="7">
    <source>
        <dbReference type="ARBA" id="ARBA00023180"/>
    </source>
</evidence>
<evidence type="ECO:0000313" key="11">
    <source>
        <dbReference type="Proteomes" id="UP000481861"/>
    </source>
</evidence>
<reference evidence="10 11" key="1">
    <citation type="submission" date="2020-01" db="EMBL/GenBank/DDBJ databases">
        <authorList>
            <consortium name="DOE Joint Genome Institute"/>
            <person name="Haridas S."/>
            <person name="Albert R."/>
            <person name="Binder M."/>
            <person name="Bloem J."/>
            <person name="Labutti K."/>
            <person name="Salamov A."/>
            <person name="Andreopoulos B."/>
            <person name="Baker S.E."/>
            <person name="Barry K."/>
            <person name="Bills G."/>
            <person name="Bluhm B.H."/>
            <person name="Cannon C."/>
            <person name="Castanera R."/>
            <person name="Culley D.E."/>
            <person name="Daum C."/>
            <person name="Ezra D."/>
            <person name="Gonzalez J.B."/>
            <person name="Henrissat B."/>
            <person name="Kuo A."/>
            <person name="Liang C."/>
            <person name="Lipzen A."/>
            <person name="Lutzoni F."/>
            <person name="Magnuson J."/>
            <person name="Mondo S."/>
            <person name="Nolan M."/>
            <person name="Ohm R."/>
            <person name="Pangilinan J."/>
            <person name="Park H.-J.H."/>
            <person name="Ramirez L."/>
            <person name="Alfaro M."/>
            <person name="Sun H."/>
            <person name="Tritt A."/>
            <person name="Yoshinaga Y."/>
            <person name="Zwiers L.-H.L."/>
            <person name="Turgeon B.G."/>
            <person name="Goodwin S.B."/>
            <person name="Spatafora J.W."/>
            <person name="Crous P.W."/>
            <person name="Grigoriev I.V."/>
        </authorList>
    </citation>
    <scope>NUCLEOTIDE SEQUENCE [LARGE SCALE GENOMIC DNA]</scope>
    <source>
        <strain evidence="10 11">CBS 611.86</strain>
    </source>
</reference>
<evidence type="ECO:0000256" key="6">
    <source>
        <dbReference type="ARBA" id="ARBA00023002"/>
    </source>
</evidence>
<feature type="signal peptide" evidence="8">
    <location>
        <begin position="1"/>
        <end position="15"/>
    </location>
</feature>
<dbReference type="PANTHER" id="PTHR15944:SF0">
    <property type="entry name" value="PRENYLCYSTEINE LYASE DOMAIN-CONTAINING PROTEIN"/>
    <property type="match status" value="1"/>
</dbReference>
<dbReference type="Pfam" id="PF13450">
    <property type="entry name" value="NAD_binding_8"/>
    <property type="match status" value="1"/>
</dbReference>
<dbReference type="GO" id="GO:0030328">
    <property type="term" value="P:prenylcysteine catabolic process"/>
    <property type="evidence" value="ECO:0007669"/>
    <property type="project" value="InterPro"/>
</dbReference>
<dbReference type="SUPFAM" id="SSF51905">
    <property type="entry name" value="FAD/NAD(P)-binding domain"/>
    <property type="match status" value="1"/>
</dbReference>
<evidence type="ECO:0000256" key="8">
    <source>
        <dbReference type="SAM" id="SignalP"/>
    </source>
</evidence>
<comment type="caution">
    <text evidence="10">The sequence shown here is derived from an EMBL/GenBank/DDBJ whole genome shotgun (WGS) entry which is preliminary data.</text>
</comment>
<keyword evidence="6" id="KW-0560">Oxidoreductase</keyword>
<sequence>MRALGITLLGQLAFALRSGSNGKGNGALAEPEVAAKRVAVIGAGAGGSSTAYFLSQNADAAGIPVDISVFERGARVGGRCTTVNAWSDPAQPVELGASIFVDVNRILVDAAEKFDLSTASMGAPRAEGAAELGVWDGKQFLVKTSDEDGWWQKAKLLWRYGLAPIKTNSLMKSTVAKFLTMYAEPVFPWKSLNEVVHDVGLADTMAMTGLQFLTANGIGEKFAHEIIQASTRVNYAQNLKLIHGLETMVCMATSGAMSIAGGNYQIFDRMLESSSSISTHLNTSVTKISKQSDNTYNLTTSSGEISSFDDVVLATPLQFASIEIDPAPEHVPDEIPYVEMFVTLFASPHRLDPKAFNLEAGKQVPNFVLTTLPDGEDTGSDPNGVGTPGFWSISIIRTGLNPHGAPSPENIYKIFAPKPAGAKLLSHILGKYISDDEAEHGSRNGAISWIHHKTWHSYPYEYPRVTFDEISLDDGLWYTSSIESFISTMETSALAGKNVAKLIVDRWQGMADGEIVTVQSNEEWGYTGLKGQHQRPLEAEL</sequence>
<dbReference type="PANTHER" id="PTHR15944">
    <property type="entry name" value="FARNESYLCYSTEINE LYASE"/>
    <property type="match status" value="1"/>
</dbReference>
<dbReference type="GO" id="GO:0001735">
    <property type="term" value="F:prenylcysteine oxidase activity"/>
    <property type="evidence" value="ECO:0007669"/>
    <property type="project" value="InterPro"/>
</dbReference>
<proteinExistence type="inferred from homology"/>
<dbReference type="OrthoDB" id="437369at2759"/>
<accession>A0A7C8MK79</accession>
<dbReference type="PIRSF" id="PIRSF036292">
    <property type="entry name" value="Prenylcysteine_oxidase"/>
    <property type="match status" value="1"/>
</dbReference>
<dbReference type="InterPro" id="IPR010795">
    <property type="entry name" value="Prenylcys_lyase"/>
</dbReference>
<dbReference type="EMBL" id="JAADJZ010000017">
    <property type="protein sequence ID" value="KAF2869145.1"/>
    <property type="molecule type" value="Genomic_DNA"/>
</dbReference>
<dbReference type="InterPro" id="IPR036188">
    <property type="entry name" value="FAD/NAD-bd_sf"/>
</dbReference>
<keyword evidence="4 8" id="KW-0732">Signal</keyword>
<evidence type="ECO:0000256" key="4">
    <source>
        <dbReference type="ARBA" id="ARBA00022729"/>
    </source>
</evidence>
<evidence type="ECO:0000256" key="3">
    <source>
        <dbReference type="ARBA" id="ARBA00022630"/>
    </source>
</evidence>
<keyword evidence="3" id="KW-0285">Flavoprotein</keyword>
<dbReference type="Gene3D" id="3.50.50.60">
    <property type="entry name" value="FAD/NAD(P)-binding domain"/>
    <property type="match status" value="1"/>
</dbReference>
<dbReference type="Proteomes" id="UP000481861">
    <property type="component" value="Unassembled WGS sequence"/>
</dbReference>
<dbReference type="InterPro" id="IPR017046">
    <property type="entry name" value="Prenylcysteine_Oxase1"/>
</dbReference>
<evidence type="ECO:0000256" key="1">
    <source>
        <dbReference type="ARBA" id="ARBA00001974"/>
    </source>
</evidence>
<dbReference type="Pfam" id="PF07156">
    <property type="entry name" value="Prenylcys_lyase"/>
    <property type="match status" value="1"/>
</dbReference>
<feature type="chain" id="PRO_5028809843" evidence="8">
    <location>
        <begin position="16"/>
        <end position="541"/>
    </location>
</feature>
<evidence type="ECO:0000313" key="10">
    <source>
        <dbReference type="EMBL" id="KAF2869145.1"/>
    </source>
</evidence>
<feature type="domain" description="Prenylcysteine lyase" evidence="9">
    <location>
        <begin position="148"/>
        <end position="511"/>
    </location>
</feature>
<dbReference type="AlphaFoldDB" id="A0A7C8MK79"/>
<comment type="cofactor">
    <cofactor evidence="1">
        <name>FAD</name>
        <dbReference type="ChEBI" id="CHEBI:57692"/>
    </cofactor>
</comment>
<keyword evidence="11" id="KW-1185">Reference proteome</keyword>
<dbReference type="GO" id="GO:0030327">
    <property type="term" value="P:prenylated protein catabolic process"/>
    <property type="evidence" value="ECO:0007669"/>
    <property type="project" value="TreeGrafter"/>
</dbReference>
<protein>
    <submittedName>
        <fullName evidence="10">Prenylcysteine oxidase-like protein 1</fullName>
    </submittedName>
</protein>
<evidence type="ECO:0000256" key="5">
    <source>
        <dbReference type="ARBA" id="ARBA00022827"/>
    </source>
</evidence>
<evidence type="ECO:0000256" key="2">
    <source>
        <dbReference type="ARBA" id="ARBA00009967"/>
    </source>
</evidence>
<evidence type="ECO:0000259" key="9">
    <source>
        <dbReference type="Pfam" id="PF07156"/>
    </source>
</evidence>
<organism evidence="10 11">
    <name type="scientific">Massariosphaeria phaeospora</name>
    <dbReference type="NCBI Taxonomy" id="100035"/>
    <lineage>
        <taxon>Eukaryota</taxon>
        <taxon>Fungi</taxon>
        <taxon>Dikarya</taxon>
        <taxon>Ascomycota</taxon>
        <taxon>Pezizomycotina</taxon>
        <taxon>Dothideomycetes</taxon>
        <taxon>Pleosporomycetidae</taxon>
        <taxon>Pleosporales</taxon>
        <taxon>Pleosporales incertae sedis</taxon>
        <taxon>Massariosphaeria</taxon>
    </lineage>
</organism>
<keyword evidence="7" id="KW-0325">Glycoprotein</keyword>
<name>A0A7C8MK79_9PLEO</name>
<gene>
    <name evidence="10" type="ORF">BDV95DRAFT_499191</name>
</gene>
<comment type="similarity">
    <text evidence="2">Belongs to the prenylcysteine oxidase family.</text>
</comment>